<sequence>MAFVSDSRHRARYAVSPAADKQIADIKILLEAIRILPICTPMKRRMLVHAIWEVAFATGNTQRAFMGRYRSEAVVNQPGMKIQRDHIYKKEALVQELLGPSPNLDEILDHAHCCVVTEEEHKRLGHVDDAIDGWERYRAAGITVYDMVDETSIV</sequence>
<dbReference type="KEGG" id="pfer:IRI77_08960"/>
<keyword evidence="2" id="KW-1185">Reference proteome</keyword>
<reference evidence="1 2" key="1">
    <citation type="submission" date="2020-10" db="EMBL/GenBank/DDBJ databases">
        <title>Complete genome sequence of Paludibaculum fermentans P105T, a facultatively anaerobic acidobacterium capable of dissimilatory Fe(III) reduction.</title>
        <authorList>
            <person name="Dedysh S.N."/>
            <person name="Beletsky A.V."/>
            <person name="Kulichevskaya I.S."/>
            <person name="Mardanov A.V."/>
            <person name="Ravin N.V."/>
        </authorList>
    </citation>
    <scope>NUCLEOTIDE SEQUENCE [LARGE SCALE GENOMIC DNA]</scope>
    <source>
        <strain evidence="1 2">P105</strain>
    </source>
</reference>
<gene>
    <name evidence="1" type="ORF">IRI77_08960</name>
</gene>
<accession>A0A7S7SN11</accession>
<dbReference type="EMBL" id="CP063849">
    <property type="protein sequence ID" value="QOY90066.1"/>
    <property type="molecule type" value="Genomic_DNA"/>
</dbReference>
<dbReference type="RefSeq" id="WP_194451728.1">
    <property type="nucleotide sequence ID" value="NZ_CP063849.1"/>
</dbReference>
<evidence type="ECO:0000313" key="1">
    <source>
        <dbReference type="EMBL" id="QOY90066.1"/>
    </source>
</evidence>
<evidence type="ECO:0000313" key="2">
    <source>
        <dbReference type="Proteomes" id="UP000593892"/>
    </source>
</evidence>
<dbReference type="AlphaFoldDB" id="A0A7S7SN11"/>
<dbReference type="Proteomes" id="UP000593892">
    <property type="component" value="Chromosome"/>
</dbReference>
<protein>
    <submittedName>
        <fullName evidence="1">Uncharacterized protein</fullName>
    </submittedName>
</protein>
<organism evidence="1 2">
    <name type="scientific">Paludibaculum fermentans</name>
    <dbReference type="NCBI Taxonomy" id="1473598"/>
    <lineage>
        <taxon>Bacteria</taxon>
        <taxon>Pseudomonadati</taxon>
        <taxon>Acidobacteriota</taxon>
        <taxon>Terriglobia</taxon>
        <taxon>Bryobacterales</taxon>
        <taxon>Bryobacteraceae</taxon>
        <taxon>Paludibaculum</taxon>
    </lineage>
</organism>
<proteinExistence type="predicted"/>
<name>A0A7S7SN11_PALFE</name>